<name>A0AA38VUW6_9PEZI</name>
<keyword evidence="5" id="KW-1185">Reference proteome</keyword>
<evidence type="ECO:0000259" key="3">
    <source>
        <dbReference type="Pfam" id="PF24808"/>
    </source>
</evidence>
<evidence type="ECO:0000256" key="2">
    <source>
        <dbReference type="SAM" id="SignalP"/>
    </source>
</evidence>
<feature type="transmembrane region" description="Helical" evidence="1">
    <location>
        <begin position="190"/>
        <end position="209"/>
    </location>
</feature>
<keyword evidence="1" id="KW-0472">Membrane</keyword>
<feature type="chain" id="PRO_5041313691" description="DUF7707 domain-containing protein" evidence="2">
    <location>
        <begin position="22"/>
        <end position="210"/>
    </location>
</feature>
<dbReference type="Pfam" id="PF24808">
    <property type="entry name" value="DUF7707"/>
    <property type="match status" value="1"/>
</dbReference>
<sequence>MPSLRTAVLAFAAALFATVQADYVIDPTSVPLSTRKQWCTSEESTCPIICEQTPPYSTLVNTCDPTTLTYGCVCGNNLQPNVSEYSLTLPYFVCQEWGNQCVTGCGSDNTCASACREDHPCGALDPTRVNTTSSASAGATATGTNGAAATTSNQVYDGFGDSSATATAGSSSSGNSGSDSSVAAASLDLARAYSLVVVVAGMFVGFGFML</sequence>
<dbReference type="PANTHER" id="PTHR38118:SF2">
    <property type="entry name" value="CDP-ALCOHOL PHOSPHATIDYLTRANSFERASE PROTEIN"/>
    <property type="match status" value="1"/>
</dbReference>
<comment type="caution">
    <text evidence="4">The sequence shown here is derived from an EMBL/GenBank/DDBJ whole genome shotgun (WGS) entry which is preliminary data.</text>
</comment>
<dbReference type="Proteomes" id="UP001174694">
    <property type="component" value="Unassembled WGS sequence"/>
</dbReference>
<feature type="domain" description="DUF7707" evidence="3">
    <location>
        <begin position="24"/>
        <end position="126"/>
    </location>
</feature>
<protein>
    <recommendedName>
        <fullName evidence="3">DUF7707 domain-containing protein</fullName>
    </recommendedName>
</protein>
<feature type="signal peptide" evidence="2">
    <location>
        <begin position="1"/>
        <end position="21"/>
    </location>
</feature>
<evidence type="ECO:0000313" key="4">
    <source>
        <dbReference type="EMBL" id="KAJ9151861.1"/>
    </source>
</evidence>
<proteinExistence type="predicted"/>
<evidence type="ECO:0000256" key="1">
    <source>
        <dbReference type="SAM" id="Phobius"/>
    </source>
</evidence>
<keyword evidence="1" id="KW-0812">Transmembrane</keyword>
<accession>A0AA38VUW6</accession>
<dbReference type="EMBL" id="JANBVO010000005">
    <property type="protein sequence ID" value="KAJ9151861.1"/>
    <property type="molecule type" value="Genomic_DNA"/>
</dbReference>
<keyword evidence="2" id="KW-0732">Signal</keyword>
<evidence type="ECO:0000313" key="5">
    <source>
        <dbReference type="Proteomes" id="UP001174694"/>
    </source>
</evidence>
<gene>
    <name evidence="4" type="ORF">NKR23_g2584</name>
</gene>
<organism evidence="4 5">
    <name type="scientific">Pleurostoma richardsiae</name>
    <dbReference type="NCBI Taxonomy" id="41990"/>
    <lineage>
        <taxon>Eukaryota</taxon>
        <taxon>Fungi</taxon>
        <taxon>Dikarya</taxon>
        <taxon>Ascomycota</taxon>
        <taxon>Pezizomycotina</taxon>
        <taxon>Sordariomycetes</taxon>
        <taxon>Sordariomycetidae</taxon>
        <taxon>Calosphaeriales</taxon>
        <taxon>Pleurostomataceae</taxon>
        <taxon>Pleurostoma</taxon>
    </lineage>
</organism>
<dbReference type="AlphaFoldDB" id="A0AA38VUW6"/>
<keyword evidence="1" id="KW-1133">Transmembrane helix</keyword>
<reference evidence="4" key="1">
    <citation type="submission" date="2022-07" db="EMBL/GenBank/DDBJ databases">
        <title>Fungi with potential for degradation of polypropylene.</title>
        <authorList>
            <person name="Gostincar C."/>
        </authorList>
    </citation>
    <scope>NUCLEOTIDE SEQUENCE</scope>
    <source>
        <strain evidence="4">EXF-13308</strain>
    </source>
</reference>
<dbReference type="InterPro" id="IPR056124">
    <property type="entry name" value="DUF7707"/>
</dbReference>
<dbReference type="PANTHER" id="PTHR38118">
    <property type="entry name" value="ANCHORED CELL WALL PROTEIN 11-RELATED"/>
    <property type="match status" value="1"/>
</dbReference>